<feature type="transmembrane region" description="Helical" evidence="1">
    <location>
        <begin position="163"/>
        <end position="184"/>
    </location>
</feature>
<accession>A0ABW2YVL0</accession>
<keyword evidence="1" id="KW-0472">Membrane</keyword>
<dbReference type="PANTHER" id="PTHR35337">
    <property type="entry name" value="SLR1478 PROTEIN"/>
    <property type="match status" value="1"/>
</dbReference>
<dbReference type="EMBL" id="JBHTHU010000006">
    <property type="protein sequence ID" value="MFD0750491.1"/>
    <property type="molecule type" value="Genomic_DNA"/>
</dbReference>
<gene>
    <name evidence="2" type="ORF">ACFQZS_10080</name>
</gene>
<feature type="transmembrane region" description="Helical" evidence="1">
    <location>
        <begin position="282"/>
        <end position="304"/>
    </location>
</feature>
<name>A0ABW2YVL0_9SPHI</name>
<keyword evidence="3" id="KW-1185">Reference proteome</keyword>
<dbReference type="PANTHER" id="PTHR35337:SF1">
    <property type="entry name" value="SLR1478 PROTEIN"/>
    <property type="match status" value="1"/>
</dbReference>
<dbReference type="RefSeq" id="WP_377099805.1">
    <property type="nucleotide sequence ID" value="NZ_JBHTHU010000006.1"/>
</dbReference>
<dbReference type="Proteomes" id="UP001596958">
    <property type="component" value="Unassembled WGS sequence"/>
</dbReference>
<reference evidence="3" key="1">
    <citation type="journal article" date="2019" name="Int. J. Syst. Evol. Microbiol.">
        <title>The Global Catalogue of Microorganisms (GCM) 10K type strain sequencing project: providing services to taxonomists for standard genome sequencing and annotation.</title>
        <authorList>
            <consortium name="The Broad Institute Genomics Platform"/>
            <consortium name="The Broad Institute Genome Sequencing Center for Infectious Disease"/>
            <person name="Wu L."/>
            <person name="Ma J."/>
        </authorList>
    </citation>
    <scope>NUCLEOTIDE SEQUENCE [LARGE SCALE GENOMIC DNA]</scope>
    <source>
        <strain evidence="3">CCUG 63418</strain>
    </source>
</reference>
<evidence type="ECO:0000313" key="3">
    <source>
        <dbReference type="Proteomes" id="UP001596958"/>
    </source>
</evidence>
<keyword evidence="1" id="KW-1133">Transmembrane helix</keyword>
<evidence type="ECO:0000313" key="2">
    <source>
        <dbReference type="EMBL" id="MFD0750491.1"/>
    </source>
</evidence>
<evidence type="ECO:0000256" key="1">
    <source>
        <dbReference type="SAM" id="Phobius"/>
    </source>
</evidence>
<comment type="caution">
    <text evidence="2">The sequence shown here is derived from an EMBL/GenBank/DDBJ whole genome shotgun (WGS) entry which is preliminary data.</text>
</comment>
<protein>
    <submittedName>
        <fullName evidence="2">Stage II sporulation protein M</fullName>
    </submittedName>
</protein>
<feature type="transmembrane region" description="Helical" evidence="1">
    <location>
        <begin position="96"/>
        <end position="114"/>
    </location>
</feature>
<feature type="transmembrane region" description="Helical" evidence="1">
    <location>
        <begin position="258"/>
        <end position="276"/>
    </location>
</feature>
<feature type="transmembrane region" description="Helical" evidence="1">
    <location>
        <begin position="196"/>
        <end position="213"/>
    </location>
</feature>
<keyword evidence="1" id="KW-0812">Transmembrane</keyword>
<organism evidence="2 3">
    <name type="scientific">Mucilaginibacter calamicampi</name>
    <dbReference type="NCBI Taxonomy" id="1302352"/>
    <lineage>
        <taxon>Bacteria</taxon>
        <taxon>Pseudomonadati</taxon>
        <taxon>Bacteroidota</taxon>
        <taxon>Sphingobacteriia</taxon>
        <taxon>Sphingobacteriales</taxon>
        <taxon>Sphingobacteriaceae</taxon>
        <taxon>Mucilaginibacter</taxon>
    </lineage>
</organism>
<proteinExistence type="predicted"/>
<sequence>MREPLFVKQNTAKWKSFENEPSNDPDVLADRFIQITDDLAFAKTFYPDSKTTAYLNSLAAGLHQSIYKNKTEKSNRFISFWQYELPLIFYTYRRQLLYAFLFFLTFSLMGALSAKYDQSFVRIILGDAYVDMTEANIAKNDPFAVYKQQNEFFMWLTIGGNNIFVALRTFVCGIFASVGTVYMLFVNGIMLGSFQYFFFSKNLGLASVLVIWVHGTLEISSIVIAGAAGLILGNSILFPKTFSRMESLKRGAKDGMKIAIGLVPIFIVAAFLESFITRRTEMPIWLSASILTASLIFIIWYVILYPKKLYKPKYHHNETT</sequence>
<dbReference type="Pfam" id="PF01944">
    <property type="entry name" value="SpoIIM"/>
    <property type="match status" value="1"/>
</dbReference>
<feature type="transmembrane region" description="Helical" evidence="1">
    <location>
        <begin position="219"/>
        <end position="238"/>
    </location>
</feature>
<dbReference type="InterPro" id="IPR002798">
    <property type="entry name" value="SpoIIM-like"/>
</dbReference>